<sequence>MRCDKRTFLAVVALVELTWIGRIHHNTKFDITKHVAVTMIYLSSGGTIDSAASLLGMWKTSVVGYTTHVFTVLIKMAKKIISLPSTHDAIEHVRIGFELIACFPDVIAAMDILFEFAAQLNTKAGIAGKPFLQ</sequence>
<dbReference type="AlphaFoldDB" id="A0A225VUM0"/>
<evidence type="ECO:0000313" key="2">
    <source>
        <dbReference type="Proteomes" id="UP000198211"/>
    </source>
</evidence>
<evidence type="ECO:0000313" key="1">
    <source>
        <dbReference type="EMBL" id="OWZ08507.1"/>
    </source>
</evidence>
<dbReference type="Proteomes" id="UP000198211">
    <property type="component" value="Unassembled WGS sequence"/>
</dbReference>
<organism evidence="1 2">
    <name type="scientific">Phytophthora megakarya</name>
    <dbReference type="NCBI Taxonomy" id="4795"/>
    <lineage>
        <taxon>Eukaryota</taxon>
        <taxon>Sar</taxon>
        <taxon>Stramenopiles</taxon>
        <taxon>Oomycota</taxon>
        <taxon>Peronosporomycetes</taxon>
        <taxon>Peronosporales</taxon>
        <taxon>Peronosporaceae</taxon>
        <taxon>Phytophthora</taxon>
    </lineage>
</organism>
<gene>
    <name evidence="1" type="ORF">PHMEG_00018936</name>
</gene>
<accession>A0A225VUM0</accession>
<keyword evidence="2" id="KW-1185">Reference proteome</keyword>
<dbReference type="OrthoDB" id="2668416at2759"/>
<comment type="caution">
    <text evidence="1">The sequence shown here is derived from an EMBL/GenBank/DDBJ whole genome shotgun (WGS) entry which is preliminary data.</text>
</comment>
<name>A0A225VUM0_9STRA</name>
<proteinExistence type="predicted"/>
<reference evidence="2" key="1">
    <citation type="submission" date="2017-03" db="EMBL/GenBank/DDBJ databases">
        <title>Phytopthora megakarya and P. palmivora, two closely related causual agents of cacao black pod achieved similar genome size and gene model numbers by different mechanisms.</title>
        <authorList>
            <person name="Ali S."/>
            <person name="Shao J."/>
            <person name="Larry D.J."/>
            <person name="Kronmiller B."/>
            <person name="Shen D."/>
            <person name="Strem M.D."/>
            <person name="Melnick R.L."/>
            <person name="Guiltinan M.J."/>
            <person name="Tyler B.M."/>
            <person name="Meinhardt L.W."/>
            <person name="Bailey B.A."/>
        </authorList>
    </citation>
    <scope>NUCLEOTIDE SEQUENCE [LARGE SCALE GENOMIC DNA]</scope>
    <source>
        <strain evidence="2">zdho120</strain>
    </source>
</reference>
<dbReference type="EMBL" id="NBNE01003128">
    <property type="protein sequence ID" value="OWZ08507.1"/>
    <property type="molecule type" value="Genomic_DNA"/>
</dbReference>
<protein>
    <submittedName>
        <fullName evidence="1">Uncharacterized protein</fullName>
    </submittedName>
</protein>